<feature type="compositionally biased region" description="Polar residues" evidence="1">
    <location>
        <begin position="539"/>
        <end position="556"/>
    </location>
</feature>
<dbReference type="Proteomes" id="UP001054945">
    <property type="component" value="Unassembled WGS sequence"/>
</dbReference>
<feature type="region of interest" description="Disordered" evidence="1">
    <location>
        <begin position="18"/>
        <end position="42"/>
    </location>
</feature>
<gene>
    <name evidence="2" type="primary">AVEN_13978_1</name>
    <name evidence="2" type="ORF">CEXT_713511</name>
</gene>
<evidence type="ECO:0000313" key="2">
    <source>
        <dbReference type="EMBL" id="GIY13094.1"/>
    </source>
</evidence>
<dbReference type="AlphaFoldDB" id="A0AAV4QWA0"/>
<organism evidence="2 3">
    <name type="scientific">Caerostris extrusa</name>
    <name type="common">Bark spider</name>
    <name type="synonym">Caerostris bankana</name>
    <dbReference type="NCBI Taxonomy" id="172846"/>
    <lineage>
        <taxon>Eukaryota</taxon>
        <taxon>Metazoa</taxon>
        <taxon>Ecdysozoa</taxon>
        <taxon>Arthropoda</taxon>
        <taxon>Chelicerata</taxon>
        <taxon>Arachnida</taxon>
        <taxon>Araneae</taxon>
        <taxon>Araneomorphae</taxon>
        <taxon>Entelegynae</taxon>
        <taxon>Araneoidea</taxon>
        <taxon>Araneidae</taxon>
        <taxon>Caerostris</taxon>
    </lineage>
</organism>
<name>A0AAV4QWA0_CAEEX</name>
<keyword evidence="3" id="KW-1185">Reference proteome</keyword>
<feature type="region of interest" description="Disordered" evidence="1">
    <location>
        <begin position="399"/>
        <end position="445"/>
    </location>
</feature>
<comment type="caution">
    <text evidence="2">The sequence shown here is derived from an EMBL/GenBank/DDBJ whole genome shotgun (WGS) entry which is preliminary data.</text>
</comment>
<protein>
    <submittedName>
        <fullName evidence="2">Uncharacterized protein</fullName>
    </submittedName>
</protein>
<feature type="compositionally biased region" description="Basic and acidic residues" evidence="1">
    <location>
        <begin position="606"/>
        <end position="639"/>
    </location>
</feature>
<accession>A0AAV4QWA0</accession>
<proteinExistence type="predicted"/>
<feature type="compositionally biased region" description="Low complexity" evidence="1">
    <location>
        <begin position="20"/>
        <end position="34"/>
    </location>
</feature>
<reference evidence="2 3" key="1">
    <citation type="submission" date="2021-06" db="EMBL/GenBank/DDBJ databases">
        <title>Caerostris extrusa draft genome.</title>
        <authorList>
            <person name="Kono N."/>
            <person name="Arakawa K."/>
        </authorList>
    </citation>
    <scope>NUCLEOTIDE SEQUENCE [LARGE SCALE GENOMIC DNA]</scope>
</reference>
<dbReference type="EMBL" id="BPLR01006892">
    <property type="protein sequence ID" value="GIY13094.1"/>
    <property type="molecule type" value="Genomic_DNA"/>
</dbReference>
<evidence type="ECO:0000313" key="3">
    <source>
        <dbReference type="Proteomes" id="UP001054945"/>
    </source>
</evidence>
<sequence length="639" mass="73068">MEQKSISLQEPPQILLRTSTDPITRTTIPATTSTEYPTQTPSSTIFDEEDFVNETIIENPEIPEYSEQPEYISLNETENDDALEINDNRNSNTKLPNYYSQACQVTFPTISHTITPELTLTSFGVWAKVEAAGHTKSKVDKSNGQLRTARLLEIGGRYRKRRKIQFDHTLWKPTRNTSRFHSERIASKKMKTRQHQKLTLSLLLNETELSQFPSDFSNFTSSFYENIGNFSSDSNAVFYPNTDASYVQLDKKETPYFSGQNTGIKVPYIAEIRETYNNVPNFETKEKINASDVETPAILEEKFETLFPINYQKLVMDLLETVPTNFHGAGPEVQDFSGLPPELAKAVVDAKRWTVVGNGGDEGWSLLGEDGILEWKIHNIDGKWTVTSADELVTMPLQIPDSTQVSQEDEQKQSETPNTERPNTEYDYDETEENQEDDYYDEQEEEDYYDERANKFVPYTFNENFEDRPLWGTNQMIPNHPDGRHNNYKSYGGEIESANTKDDAIAAWKSLLVDQGTWKLSEEGKKQVEVSKPAISSQYHYTSPDFQSGWKRSTQPPTKPQRREDNIPTTKSTIIGNYAETQGKGVNNNFYETHQHENINAPGTKELAEHKKTNSESNKENSHSLQKKDRTKIEALIKN</sequence>
<feature type="compositionally biased region" description="Acidic residues" evidence="1">
    <location>
        <begin position="426"/>
        <end position="445"/>
    </location>
</feature>
<feature type="region of interest" description="Disordered" evidence="1">
    <location>
        <begin position="595"/>
        <end position="639"/>
    </location>
</feature>
<feature type="region of interest" description="Disordered" evidence="1">
    <location>
        <begin position="539"/>
        <end position="570"/>
    </location>
</feature>
<evidence type="ECO:0000256" key="1">
    <source>
        <dbReference type="SAM" id="MobiDB-lite"/>
    </source>
</evidence>